<sequence>MNIHHRARSGTLVRAFPLFGQATELIIQIISPFLGSLRPLVAILGEGQLVRIIVRILHKISTRKYLLRTTSASIIFILKSILAKVRRLLIFGLKHKAKIPLIIIYIIGVMFLAVVHLAGKHRAPLFVGEGIAYVQVFVRSLHYRKFT</sequence>
<evidence type="ECO:0000256" key="1">
    <source>
        <dbReference type="SAM" id="Phobius"/>
    </source>
</evidence>
<dbReference type="EMBL" id="CACRSU010000025">
    <property type="protein sequence ID" value="VYT27194.1"/>
    <property type="molecule type" value="Genomic_DNA"/>
</dbReference>
<keyword evidence="1" id="KW-0812">Transmembrane</keyword>
<keyword evidence="1" id="KW-1133">Transmembrane helix</keyword>
<feature type="transmembrane region" description="Helical" evidence="1">
    <location>
        <begin position="65"/>
        <end position="82"/>
    </location>
</feature>
<accession>A0A6N2V9U9</accession>
<reference evidence="2" key="1">
    <citation type="submission" date="2019-11" db="EMBL/GenBank/DDBJ databases">
        <authorList>
            <person name="Feng L."/>
        </authorList>
    </citation>
    <scope>NUCLEOTIDE SEQUENCE</scope>
    <source>
        <strain evidence="2">BintestinalisLFYP9</strain>
    </source>
</reference>
<feature type="transmembrane region" description="Helical" evidence="1">
    <location>
        <begin position="102"/>
        <end position="119"/>
    </location>
</feature>
<dbReference type="AlphaFoldDB" id="A0A6N2V9U9"/>
<gene>
    <name evidence="2" type="ORF">BILFYP9_02507</name>
</gene>
<proteinExistence type="predicted"/>
<name>A0A6N2V9U9_9BACE</name>
<keyword evidence="1" id="KW-0472">Membrane</keyword>
<organism evidence="2">
    <name type="scientific">Bacteroides intestinalis</name>
    <dbReference type="NCBI Taxonomy" id="329854"/>
    <lineage>
        <taxon>Bacteria</taxon>
        <taxon>Pseudomonadati</taxon>
        <taxon>Bacteroidota</taxon>
        <taxon>Bacteroidia</taxon>
        <taxon>Bacteroidales</taxon>
        <taxon>Bacteroidaceae</taxon>
        <taxon>Bacteroides</taxon>
    </lineage>
</organism>
<protein>
    <submittedName>
        <fullName evidence="2">Uncharacterized protein</fullName>
    </submittedName>
</protein>
<evidence type="ECO:0000313" key="2">
    <source>
        <dbReference type="EMBL" id="VYT27194.1"/>
    </source>
</evidence>